<dbReference type="KEGG" id="vgo:GJW-30_1_02318"/>
<sequence>MTSDNPTSAGTPRFLKALMFESFVASLALMSFVSVAGPITKAMGLAPWQLGVAMTASGIGWVLTAPAWGRLSDARGRRGILLFSFAGFALSFILLTLHIDAALRFAMSSMLAFAGLVFCRAAAGTLYAAVPTSNSALVADHFARERRVGAMASIGAANATGMVVGPGLIGVLGVLDLRLPLYVGALLAVIAWVVLWRALPPDVPRTATHKPQSLAWDRRIRTPIVIGFIAMFGVAVAQITVGFLAIDQLKLDAAAATRAASIALAAVGISLVAAQLVLRKLTLTPLRLLGIGCAIGGVGFASAAFATSTVLLATSFAIAAFGLGWVFPSVSAFAANAVEPHEQGAVAGTIASAQGLGTIFGPLVGSAVYAVSPMAPYWMVSAILFVAAAMSLGRQGVRTRTGENR</sequence>
<dbReference type="CDD" id="cd17330">
    <property type="entry name" value="MFS_SLC46_TetA_like"/>
    <property type="match status" value="1"/>
</dbReference>
<name>A0A0S3PV05_9BRAD</name>
<reference evidence="7 8" key="1">
    <citation type="submission" date="2015-08" db="EMBL/GenBank/DDBJ databases">
        <title>Investigation of the bacterial diversity of lava forest soil.</title>
        <authorList>
            <person name="Lee J.S."/>
        </authorList>
    </citation>
    <scope>NUCLEOTIDE SEQUENCE [LARGE SCALE GENOMIC DNA]</scope>
    <source>
        <strain evidence="7 8">GJW-30</strain>
    </source>
</reference>
<gene>
    <name evidence="7" type="ORF">GJW-30_1_02318</name>
</gene>
<dbReference type="GO" id="GO:0016020">
    <property type="term" value="C:membrane"/>
    <property type="evidence" value="ECO:0007669"/>
    <property type="project" value="UniProtKB-SubCell"/>
</dbReference>
<feature type="transmembrane region" description="Helical" evidence="5">
    <location>
        <begin position="311"/>
        <end position="334"/>
    </location>
</feature>
<dbReference type="PANTHER" id="PTHR23546:SF1">
    <property type="entry name" value="MEMBRANE PROTEIN"/>
    <property type="match status" value="1"/>
</dbReference>
<feature type="transmembrane region" description="Helical" evidence="5">
    <location>
        <begin position="151"/>
        <end position="175"/>
    </location>
</feature>
<dbReference type="InterPro" id="IPR036259">
    <property type="entry name" value="MFS_trans_sf"/>
</dbReference>
<feature type="transmembrane region" description="Helical" evidence="5">
    <location>
        <begin position="181"/>
        <end position="199"/>
    </location>
</feature>
<evidence type="ECO:0000256" key="3">
    <source>
        <dbReference type="ARBA" id="ARBA00022989"/>
    </source>
</evidence>
<dbReference type="EMBL" id="AP014946">
    <property type="protein sequence ID" value="BAT59785.1"/>
    <property type="molecule type" value="Genomic_DNA"/>
</dbReference>
<feature type="transmembrane region" description="Helical" evidence="5">
    <location>
        <begin position="285"/>
        <end position="305"/>
    </location>
</feature>
<feature type="transmembrane region" description="Helical" evidence="5">
    <location>
        <begin position="258"/>
        <end position="278"/>
    </location>
</feature>
<evidence type="ECO:0000256" key="5">
    <source>
        <dbReference type="SAM" id="Phobius"/>
    </source>
</evidence>
<feature type="transmembrane region" description="Helical" evidence="5">
    <location>
        <begin position="346"/>
        <end position="369"/>
    </location>
</feature>
<feature type="transmembrane region" description="Helical" evidence="5">
    <location>
        <begin position="80"/>
        <end position="99"/>
    </location>
</feature>
<protein>
    <submittedName>
        <fullName evidence="7">Major facilitator superfamily transporter</fullName>
    </submittedName>
</protein>
<dbReference type="InterPro" id="IPR001958">
    <property type="entry name" value="Tet-R_TetA/multi-R_MdtG-like"/>
</dbReference>
<evidence type="ECO:0000313" key="8">
    <source>
        <dbReference type="Proteomes" id="UP000236884"/>
    </source>
</evidence>
<keyword evidence="8" id="KW-1185">Reference proteome</keyword>
<feature type="transmembrane region" description="Helical" evidence="5">
    <location>
        <begin position="18"/>
        <end position="39"/>
    </location>
</feature>
<dbReference type="SUPFAM" id="SSF103473">
    <property type="entry name" value="MFS general substrate transporter"/>
    <property type="match status" value="1"/>
</dbReference>
<dbReference type="PRINTS" id="PR01035">
    <property type="entry name" value="TCRTETA"/>
</dbReference>
<feature type="transmembrane region" description="Helical" evidence="5">
    <location>
        <begin position="220"/>
        <end position="246"/>
    </location>
</feature>
<dbReference type="Proteomes" id="UP000236884">
    <property type="component" value="Chromosome"/>
</dbReference>
<evidence type="ECO:0000259" key="6">
    <source>
        <dbReference type="PROSITE" id="PS50850"/>
    </source>
</evidence>
<feature type="transmembrane region" description="Helical" evidence="5">
    <location>
        <begin position="105"/>
        <end position="130"/>
    </location>
</feature>
<keyword evidence="4 5" id="KW-0472">Membrane</keyword>
<dbReference type="PANTHER" id="PTHR23546">
    <property type="entry name" value="TRANSPORT PROTEIN"/>
    <property type="match status" value="1"/>
</dbReference>
<dbReference type="Gene3D" id="1.20.1250.20">
    <property type="entry name" value="MFS general substrate transporter like domains"/>
    <property type="match status" value="1"/>
</dbReference>
<evidence type="ECO:0000256" key="1">
    <source>
        <dbReference type="ARBA" id="ARBA00004141"/>
    </source>
</evidence>
<dbReference type="RefSeq" id="WP_096355434.1">
    <property type="nucleotide sequence ID" value="NZ_AP014946.1"/>
</dbReference>
<dbReference type="PROSITE" id="PS50850">
    <property type="entry name" value="MFS"/>
    <property type="match status" value="1"/>
</dbReference>
<keyword evidence="2 5" id="KW-0812">Transmembrane</keyword>
<evidence type="ECO:0000313" key="7">
    <source>
        <dbReference type="EMBL" id="BAT59785.1"/>
    </source>
</evidence>
<keyword evidence="3 5" id="KW-1133">Transmembrane helix</keyword>
<dbReference type="AlphaFoldDB" id="A0A0S3PV05"/>
<dbReference type="OrthoDB" id="9764259at2"/>
<feature type="domain" description="Major facilitator superfamily (MFS) profile" evidence="6">
    <location>
        <begin position="14"/>
        <end position="399"/>
    </location>
</feature>
<dbReference type="InterPro" id="IPR020846">
    <property type="entry name" value="MFS_dom"/>
</dbReference>
<evidence type="ECO:0000256" key="4">
    <source>
        <dbReference type="ARBA" id="ARBA00023136"/>
    </source>
</evidence>
<feature type="transmembrane region" description="Helical" evidence="5">
    <location>
        <begin position="375"/>
        <end position="393"/>
    </location>
</feature>
<evidence type="ECO:0000256" key="2">
    <source>
        <dbReference type="ARBA" id="ARBA00022692"/>
    </source>
</evidence>
<proteinExistence type="predicted"/>
<organism evidence="7 8">
    <name type="scientific">Variibacter gotjawalensis</name>
    <dbReference type="NCBI Taxonomy" id="1333996"/>
    <lineage>
        <taxon>Bacteria</taxon>
        <taxon>Pseudomonadati</taxon>
        <taxon>Pseudomonadota</taxon>
        <taxon>Alphaproteobacteria</taxon>
        <taxon>Hyphomicrobiales</taxon>
        <taxon>Nitrobacteraceae</taxon>
        <taxon>Variibacter</taxon>
    </lineage>
</organism>
<feature type="transmembrane region" description="Helical" evidence="5">
    <location>
        <begin position="45"/>
        <end position="68"/>
    </location>
</feature>
<comment type="subcellular location">
    <subcellularLocation>
        <location evidence="1">Membrane</location>
        <topology evidence="1">Multi-pass membrane protein</topology>
    </subcellularLocation>
</comment>
<dbReference type="GO" id="GO:0022857">
    <property type="term" value="F:transmembrane transporter activity"/>
    <property type="evidence" value="ECO:0007669"/>
    <property type="project" value="InterPro"/>
</dbReference>
<dbReference type="Pfam" id="PF07690">
    <property type="entry name" value="MFS_1"/>
    <property type="match status" value="1"/>
</dbReference>
<accession>A0A0S3PV05</accession>
<dbReference type="InterPro" id="IPR011701">
    <property type="entry name" value="MFS"/>
</dbReference>